<proteinExistence type="predicted"/>
<gene>
    <name evidence="2" type="ORF">ACFO1S_04630</name>
</gene>
<feature type="compositionally biased region" description="Low complexity" evidence="1">
    <location>
        <begin position="33"/>
        <end position="60"/>
    </location>
</feature>
<dbReference type="PROSITE" id="PS51257">
    <property type="entry name" value="PROKAR_LIPOPROTEIN"/>
    <property type="match status" value="1"/>
</dbReference>
<comment type="caution">
    <text evidence="2">The sequence shown here is derived from an EMBL/GenBank/DDBJ whole genome shotgun (WGS) entry which is preliminary data.</text>
</comment>
<accession>A0ABV8S7A1</accession>
<dbReference type="SUPFAM" id="SSF82171">
    <property type="entry name" value="DPP6 N-terminal domain-like"/>
    <property type="match status" value="1"/>
</dbReference>
<protein>
    <submittedName>
        <fullName evidence="2">Uncharacterized protein</fullName>
    </submittedName>
</protein>
<evidence type="ECO:0000256" key="1">
    <source>
        <dbReference type="SAM" id="MobiDB-lite"/>
    </source>
</evidence>
<dbReference type="EMBL" id="JBHSED010000005">
    <property type="protein sequence ID" value="MFC4302727.1"/>
    <property type="molecule type" value="Genomic_DNA"/>
</dbReference>
<keyword evidence="3" id="KW-1185">Reference proteome</keyword>
<sequence length="339" mass="37105">MRYHPRSKQALQLLVLTGVLVTGGCQFGQAREGAPSESGIAPSASAAIGSTSPSASAVSSERLADSGHNPSIWDELAAKHPDSTGPNFMAPDSPEAPDLFWLYLDGLIYPNAYVQWYASNQIVPYAEHPGRSQAIEALGRVAESGQAAVKDAAQFALDVFQRDFAADTFSRSPDGKFAAFHLFNEARYNDGRVWIHELERGITYRLDGEWLSVERLVWSPDGKGLAIEYGGRISGGIDLVDVDAGRSVLADNLYEYLVSRNAFQADRQPRPDPYFRLVEWSPEGSRALLSYSITDNDGHLQKGIVVYDLSKQAYVLFKPSAGQEGEGNSTPEKPQDFAW</sequence>
<evidence type="ECO:0000313" key="2">
    <source>
        <dbReference type="EMBL" id="MFC4302727.1"/>
    </source>
</evidence>
<reference evidence="3" key="1">
    <citation type="journal article" date="2019" name="Int. J. Syst. Evol. Microbiol.">
        <title>The Global Catalogue of Microorganisms (GCM) 10K type strain sequencing project: providing services to taxonomists for standard genome sequencing and annotation.</title>
        <authorList>
            <consortium name="The Broad Institute Genomics Platform"/>
            <consortium name="The Broad Institute Genome Sequencing Center for Infectious Disease"/>
            <person name="Wu L."/>
            <person name="Ma J."/>
        </authorList>
    </citation>
    <scope>NUCLEOTIDE SEQUENCE [LARGE SCALE GENOMIC DNA]</scope>
    <source>
        <strain evidence="3">CGMCC 4.1641</strain>
    </source>
</reference>
<feature type="region of interest" description="Disordered" evidence="1">
    <location>
        <begin position="31"/>
        <end position="90"/>
    </location>
</feature>
<dbReference type="RefSeq" id="WP_204603398.1">
    <property type="nucleotide sequence ID" value="NZ_JBHSED010000005.1"/>
</dbReference>
<dbReference type="Proteomes" id="UP001595755">
    <property type="component" value="Unassembled WGS sequence"/>
</dbReference>
<dbReference type="InterPro" id="IPR011042">
    <property type="entry name" value="6-blade_b-propeller_TolB-like"/>
</dbReference>
<organism evidence="2 3">
    <name type="scientific">Cohnella boryungensis</name>
    <dbReference type="NCBI Taxonomy" id="768479"/>
    <lineage>
        <taxon>Bacteria</taxon>
        <taxon>Bacillati</taxon>
        <taxon>Bacillota</taxon>
        <taxon>Bacilli</taxon>
        <taxon>Bacillales</taxon>
        <taxon>Paenibacillaceae</taxon>
        <taxon>Cohnella</taxon>
    </lineage>
</organism>
<dbReference type="Gene3D" id="2.120.10.30">
    <property type="entry name" value="TolB, C-terminal domain"/>
    <property type="match status" value="1"/>
</dbReference>
<name>A0ABV8S7A1_9BACL</name>
<evidence type="ECO:0000313" key="3">
    <source>
        <dbReference type="Proteomes" id="UP001595755"/>
    </source>
</evidence>